<feature type="non-terminal residue" evidence="1">
    <location>
        <position position="298"/>
    </location>
</feature>
<reference evidence="1" key="1">
    <citation type="submission" date="2020-04" db="EMBL/GenBank/DDBJ databases">
        <authorList>
            <person name="Chiriac C."/>
            <person name="Salcher M."/>
            <person name="Ghai R."/>
            <person name="Kavagutti S V."/>
        </authorList>
    </citation>
    <scope>NUCLEOTIDE SEQUENCE</scope>
</reference>
<gene>
    <name evidence="1" type="ORF">UFOVP125_79</name>
</gene>
<protein>
    <submittedName>
        <fullName evidence="1">Uncharacterized protein</fullName>
    </submittedName>
</protein>
<name>A0A6J5LJR3_9CAUD</name>
<proteinExistence type="predicted"/>
<sequence>MTTYTSPFTGQTISPSSVSYESITLSGNLTLEWPINGNDATPASSIIDVTATAPGFNLALPPATQVSTGQTVIVRNIGLLANTFTVTDYTGATIILVSSGVAEFIFLTDNSTVGGTWSSVVLGAGTSSANAAALAGYGLTPIGLTLNQAYTTTTYYGSATLPSTVRAQLVIWGSGVGTFTLPSASSVGANWFCMIRNGGTGILTLTPNGTNTIDGNASQQLQLTESLVLVSDGSNWNTFGYGRSNTFAYTQLSLSVTGGTTTLTSTQAANTIQYYSGALTSNQIIVVPSTVQFYIMTN</sequence>
<accession>A0A6J5LJR3</accession>
<evidence type="ECO:0000313" key="1">
    <source>
        <dbReference type="EMBL" id="CAB4131869.1"/>
    </source>
</evidence>
<organism evidence="1">
    <name type="scientific">uncultured Caudovirales phage</name>
    <dbReference type="NCBI Taxonomy" id="2100421"/>
    <lineage>
        <taxon>Viruses</taxon>
        <taxon>Duplodnaviria</taxon>
        <taxon>Heunggongvirae</taxon>
        <taxon>Uroviricota</taxon>
        <taxon>Caudoviricetes</taxon>
        <taxon>Peduoviridae</taxon>
        <taxon>Maltschvirus</taxon>
        <taxon>Maltschvirus maltsch</taxon>
    </lineage>
</organism>
<dbReference type="EMBL" id="LR796253">
    <property type="protein sequence ID" value="CAB4131869.1"/>
    <property type="molecule type" value="Genomic_DNA"/>
</dbReference>